<reference evidence="2" key="1">
    <citation type="journal article" date="2020" name="Biotechnol. Biofuels">
        <title>New insights from the biogas microbiome by comprehensive genome-resolved metagenomics of nearly 1600 species originating from multiple anaerobic digesters.</title>
        <authorList>
            <person name="Campanaro S."/>
            <person name="Treu L."/>
            <person name="Rodriguez-R L.M."/>
            <person name="Kovalovszki A."/>
            <person name="Ziels R.M."/>
            <person name="Maus I."/>
            <person name="Zhu X."/>
            <person name="Kougias P.G."/>
            <person name="Basile A."/>
            <person name="Luo G."/>
            <person name="Schluter A."/>
            <person name="Konstantinidis K.T."/>
            <person name="Angelidaki I."/>
        </authorList>
    </citation>
    <scope>NUCLEOTIDE SEQUENCE</scope>
    <source>
        <strain evidence="2">AS01afH2WH_6</strain>
    </source>
</reference>
<evidence type="ECO:0000313" key="2">
    <source>
        <dbReference type="EMBL" id="NLT79175.1"/>
    </source>
</evidence>
<sequence length="191" mass="20342">MYRRRRIVAAVLAVVAVVLCWGIVWLLVKGVGAVNYAINKDDINAISRQAAPSPKEVSGVKNCTANDLDLDLSASSPTLSLGGSVKFTATIKHHGSASCLIDGSDASRVLTITSGNETIWHSDSCPANSRMLLMTGNDKDIQTLTWNANSTGEQCQQDSALPNVERGTYVARLSLKGDDKVQSDPVSVVVQ</sequence>
<organism evidence="2 3">
    <name type="scientific">Bifidobacterium crudilactis</name>
    <dbReference type="NCBI Taxonomy" id="327277"/>
    <lineage>
        <taxon>Bacteria</taxon>
        <taxon>Bacillati</taxon>
        <taxon>Actinomycetota</taxon>
        <taxon>Actinomycetes</taxon>
        <taxon>Bifidobacteriales</taxon>
        <taxon>Bifidobacteriaceae</taxon>
        <taxon>Bifidobacterium</taxon>
    </lineage>
</organism>
<accession>A0A971IBN8</accession>
<feature type="transmembrane region" description="Helical" evidence="1">
    <location>
        <begin position="7"/>
        <end position="28"/>
    </location>
</feature>
<protein>
    <submittedName>
        <fullName evidence="2">Uncharacterized protein</fullName>
    </submittedName>
</protein>
<comment type="caution">
    <text evidence="2">The sequence shown here is derived from an EMBL/GenBank/DDBJ whole genome shotgun (WGS) entry which is preliminary data.</text>
</comment>
<evidence type="ECO:0000313" key="3">
    <source>
        <dbReference type="Proteomes" id="UP000767327"/>
    </source>
</evidence>
<dbReference type="Proteomes" id="UP000767327">
    <property type="component" value="Unassembled WGS sequence"/>
</dbReference>
<reference evidence="2" key="2">
    <citation type="submission" date="2020-01" db="EMBL/GenBank/DDBJ databases">
        <authorList>
            <person name="Campanaro S."/>
        </authorList>
    </citation>
    <scope>NUCLEOTIDE SEQUENCE</scope>
    <source>
        <strain evidence="2">AS01afH2WH_6</strain>
    </source>
</reference>
<dbReference type="EMBL" id="JAAXZR010000012">
    <property type="protein sequence ID" value="NLT79175.1"/>
    <property type="molecule type" value="Genomic_DNA"/>
</dbReference>
<keyword evidence="1" id="KW-1133">Transmembrane helix</keyword>
<keyword evidence="1" id="KW-0812">Transmembrane</keyword>
<evidence type="ECO:0000256" key="1">
    <source>
        <dbReference type="SAM" id="Phobius"/>
    </source>
</evidence>
<dbReference type="AlphaFoldDB" id="A0A971IBN8"/>
<gene>
    <name evidence="2" type="ORF">GXW98_02670</name>
</gene>
<name>A0A971IBN8_9BIFI</name>
<proteinExistence type="predicted"/>
<keyword evidence="1" id="KW-0472">Membrane</keyword>